<dbReference type="EMBL" id="NCKW01007960">
    <property type="protein sequence ID" value="POM69047.1"/>
    <property type="molecule type" value="Genomic_DNA"/>
</dbReference>
<feature type="compositionally biased region" description="Basic and acidic residues" evidence="1">
    <location>
        <begin position="2661"/>
        <end position="2695"/>
    </location>
</feature>
<feature type="compositionally biased region" description="Low complexity" evidence="1">
    <location>
        <begin position="2983"/>
        <end position="3004"/>
    </location>
</feature>
<feature type="region of interest" description="Disordered" evidence="1">
    <location>
        <begin position="2085"/>
        <end position="2116"/>
    </location>
</feature>
<feature type="region of interest" description="Disordered" evidence="1">
    <location>
        <begin position="2829"/>
        <end position="2909"/>
    </location>
</feature>
<reference evidence="2 3" key="1">
    <citation type="journal article" date="2017" name="Genome Biol. Evol.">
        <title>Phytophthora megakarya and P. palmivora, closely related causal agents of cacao black pod rot, underwent increases in genome sizes and gene numbers by different mechanisms.</title>
        <authorList>
            <person name="Ali S.S."/>
            <person name="Shao J."/>
            <person name="Lary D.J."/>
            <person name="Kronmiller B."/>
            <person name="Shen D."/>
            <person name="Strem M.D."/>
            <person name="Amoako-Attah I."/>
            <person name="Akrofi A.Y."/>
            <person name="Begoude B.A."/>
            <person name="Ten Hoopen G.M."/>
            <person name="Coulibaly K."/>
            <person name="Kebe B.I."/>
            <person name="Melnick R.L."/>
            <person name="Guiltinan M.J."/>
            <person name="Tyler B.M."/>
            <person name="Meinhardt L.W."/>
            <person name="Bailey B.A."/>
        </authorList>
    </citation>
    <scope>NUCLEOTIDE SEQUENCE [LARGE SCALE GENOMIC DNA]</scope>
    <source>
        <strain evidence="3">sbr112.9</strain>
    </source>
</reference>
<feature type="region of interest" description="Disordered" evidence="1">
    <location>
        <begin position="2928"/>
        <end position="3026"/>
    </location>
</feature>
<feature type="compositionally biased region" description="Polar residues" evidence="1">
    <location>
        <begin position="1"/>
        <end position="32"/>
    </location>
</feature>
<feature type="region of interest" description="Disordered" evidence="1">
    <location>
        <begin position="1926"/>
        <end position="1967"/>
    </location>
</feature>
<sequence>MVTTNLQTKYTNTDQFTSFDNVTEPKITSRSSSRVDTEDAKSTDSADDTTMDRSEFFLHRSSFSDEMAGMTALGCGAHKGMNTQTTQQTISAGDAALIRKKTTPIMSDELEVMKKMYELLSRVEDEVAHTTMESLPVRTAEEIDEVEMEKASESDINATVETKEDAPVETLAVSAVAALAAGSSVLAGLKEDDAALEGGAETIMVEADEEVNNEEAVEEPKTDAVEEIEGELAEVAVMETVVDIAEPKSDEEEDSADEAIAIDENADDEPEQVVSEVVNGVIASVIDEDVVDENEDGHDVIEEYTAGDGDADDISVAKQELTERNEAEIDDEVEVSESTEADDSVSKVPVHGEDTVAANEESTENDEEVVVDEVADRVEVIETDRFETVEEVESEVIDVETLETQGMCAVKVAIGNEFEVSVEKDDIPEEAAENDDGIVSELEVEVVQDGQETSDVMASSEIISTEPEVDLVEIDHPSVVEIEDEEPVTDSKLSSDVASDMPAIVASLAGGVCVAAGAIAVTQMNSTPEKVEDEDVVESDDVEVATAVDSCETEAVIVVSTDVGTSIINEAPIDYVQENSVEETIAVSKSPDAESKQVVAEVVANVIALVVAEVVVDDTFAEAEPMVEDSAAAGEGVDAGSEKVRTANSVLEEPVVDAGSDLLTETETSGETLTSEGDEVVPSEKAAEDVIEIVDAKTVKEISAGVATAVETVVTGSEADHVEIDQLSVGEIADNEPVTSDVASDMPTVVASHAAGAGVVIGTITAAQMSSNPEKVNSEDADPSGGLEDEAFENEVKFLGGEPAVVEEASFESNENSVKETVDDNSDDESVVAEAVTNVTTPTIDEHVVAESEKVSQEIETKTLENDAAVEVEVDVESAVENDVSESTDSSGAVGEELVKEELARNDNIKPSEEVSELPFDDSDEIAAHVEETETAEKTLVPAVTESDVHEAGTVEYPVDEVAIEEEDEVVVVENEYFSENTADVITEEVFQEIKVEGVEIAADEIIADEPELDHFETYQSPVAEVEVGEPITGSKLSSDVTSDMPAIVASLASGACAATGAVAVAQKCFKSDNEDVDSSEEVDVESFEDAVELSEGEPLIAGQLSVESAEDAVKEIVADDEYANGESEEVVAEVVNDVIASVVAVDDTILAAEPLLEEGTAEDPIAVDECTEVGAEKTGAEIAPDEPVVVANIDTAVEEIETDESDAVTDGDVDEISTELATKQESSEVNEDDIEEVETFVSTSSKPCNFADEEQVCEKHDHITDEVDEGGSKQTVDDVFVDLHTETETSVEAEKSDVADVETAETQDTNVVKVVVDATVVDEESEVTTAKEDVSEGVAENDMEVDGIVSELEVEVGIVQDVQETSDVMASSEEIILAESEVDHVEIDHPSVVEIEDEEPVTDSKLSSDVASDMPAIVASLAGGVCVTAGAIAVTQMNSTPEKVEDEDAVAPDEVEVETFEDESPVLVADAAAFGNSSDAIVKTLPVGEVVPISAVSNDDSVRPAAKEEAEVDSTDSVGEVEVDQEKTLDETVETGQVPVATERVVEEDPPMAIEEKVKQQTEAIHVGNDVTSDVPQIVASLAIGSCAADAAIQEIDVEPREATNATAAPTEDESPAGEEIVLTDTEEVVIDEMIDATVEEVLSITSADEPRDSLSLDVDDTAEFAGVDSAVEELPVAAETVKTDANGTAEELVVVDMTDSAVEESASVVEEVVTNELVTDQTHVDEKVLGSPAVAEKEATTELAEEIAVEAPVSAVIGTEVPTEDETVAIAASEELEPAIDEVTTVDEVEAEPTVPRSVEPAIVETTENGVKDGEGGSGSDETEAVVVEPDAEEAVKELEVPKAPSSGRRFKNLLFRKKSTPKAPTAEPIQTTDAAETAACIHVDVEDESPVPEDVSVAIGQEGSAVIPQDPELPVDQEAAMETVAEHQKDASQIDNDSELTEQLKTQEGSSDTDSSEETKTVEDVAHENLKVDVEAVEPVAEAVVVDVDAVEETTATVNAELEVKTTKAAGETSEVETIDVADAVEAEAVEVEEAVPAVNATVKDELVEDISGSTVEESTETEAVDPGDADTIKAVIDSTVEETTTTSENAVTEQEPAVESGVDESASTEEAAGVDLPEIIASERSEESDAVIVAEVEANESTAEETGKDVAVESESVVEEVAEEVRAEIDPVAEEAVEEVTAEPEAEYEKAGEVTTPKIEEVDQAEAGVVEVTEGEEIDELSNEDITEAEAEIAVETEVTLAEGNTAAEVVEEAGDKSEEEAEVAPELTELAPKVEESNDATETKVAVEPVKEPTQELDQVVEEETEDPAVAAVEAVDTTPATVEITEDELKPIEPPASADPAPVEDTVDITEEEHASVESPVATEAVPVETAEVTQDELETVEVTQDEIETVEVTQDELEATESTPAVVPVEKTEVDSIAEEDTKPVEPAPASEGAPVAVDETAPAAVDVHEEELKSVVTQDELETVEVTQNELETVEVTQDELEIAEVTHDEPETAEVTQDELVATESTPAVVPVEKTEVDSIAEEVTKPVEPTPASHSESDGAPVAIDETVPVTVDIPEEELVTVDSTPVSEVKTIAEVAEEELKPVETSVEVIPVDAAEAAAEVVNEEVKPVDPPASPCTGPVKVIPEAVDVIENETKPIKPTPAVTPAEIVQAKEKPNSSKTDSTRAIESEEKKSSEPEQKFEVDTKPISAVSMLIGRFEQFAKRNAEEAAHSRTSSRVSSRVSSPIPSPPSTLPRGNVFETAAQSIEAIEKANGPVEEPHVESIKEEAETDVIEEEKSPKVEEMVDESSASAATTEVAETPVEVEKKVVIAEAEEIAQEEVATTSEIDESAEVSAVDEDEVRNSPEPEEKANGPVEEPHVESIKEEAETDVIEEEKSPKVEEMVDESSASAATTEVAETPVEVEKKVVIAEAEEIAQEEVATTSEIDESAEVSAVDEDEVRNSPEPEVEAEPASEETATVNDAHVADDEVTEVEQTTTEEAVEEPLAAEVEVSETTIDPETEAIKQENTTEEVITE</sequence>
<feature type="region of interest" description="Disordered" evidence="1">
    <location>
        <begin position="2275"/>
        <end position="2299"/>
    </location>
</feature>
<evidence type="ECO:0000313" key="2">
    <source>
        <dbReference type="EMBL" id="POM69047.1"/>
    </source>
</evidence>
<feature type="non-terminal residue" evidence="2">
    <location>
        <position position="3026"/>
    </location>
</feature>
<dbReference type="Proteomes" id="UP000237271">
    <property type="component" value="Unassembled WGS sequence"/>
</dbReference>
<feature type="compositionally biased region" description="Basic and acidic residues" evidence="1">
    <location>
        <begin position="2851"/>
        <end position="2876"/>
    </location>
</feature>
<feature type="region of interest" description="Disordered" evidence="1">
    <location>
        <begin position="331"/>
        <end position="350"/>
    </location>
</feature>
<feature type="region of interest" description="Disordered" evidence="1">
    <location>
        <begin position="2714"/>
        <end position="2748"/>
    </location>
</feature>
<feature type="compositionally biased region" description="Low complexity" evidence="1">
    <location>
        <begin position="2896"/>
        <end position="2909"/>
    </location>
</feature>
<feature type="compositionally biased region" description="Low complexity" evidence="1">
    <location>
        <begin position="2797"/>
        <end position="2810"/>
    </location>
</feature>
<feature type="region of interest" description="Disordered" evidence="1">
    <location>
        <begin position="1"/>
        <end position="48"/>
    </location>
</feature>
<feature type="compositionally biased region" description="Acidic residues" evidence="1">
    <location>
        <begin position="331"/>
        <end position="343"/>
    </location>
</feature>
<evidence type="ECO:0000256" key="1">
    <source>
        <dbReference type="SAM" id="MobiDB-lite"/>
    </source>
</evidence>
<feature type="compositionally biased region" description="Acidic residues" evidence="1">
    <location>
        <begin position="2836"/>
        <end position="2850"/>
    </location>
</feature>
<feature type="compositionally biased region" description="Low complexity" evidence="1">
    <location>
        <begin position="2085"/>
        <end position="2097"/>
    </location>
</feature>
<feature type="compositionally biased region" description="Basic and acidic residues" evidence="1">
    <location>
        <begin position="2767"/>
        <end position="2777"/>
    </location>
</feature>
<gene>
    <name evidence="2" type="ORF">PHPALM_14713</name>
</gene>
<feature type="region of interest" description="Disordered" evidence="1">
    <location>
        <begin position="2323"/>
        <end position="2444"/>
    </location>
</feature>
<feature type="region of interest" description="Disordered" evidence="1">
    <location>
        <begin position="2761"/>
        <end position="2810"/>
    </location>
</feature>
<feature type="region of interest" description="Disordered" evidence="1">
    <location>
        <begin position="1600"/>
        <end position="1622"/>
    </location>
</feature>
<feature type="compositionally biased region" description="Acidic residues" evidence="1">
    <location>
        <begin position="2935"/>
        <end position="2949"/>
    </location>
</feature>
<feature type="compositionally biased region" description="Basic and acidic residues" evidence="1">
    <location>
        <begin position="33"/>
        <end position="48"/>
    </location>
</feature>
<dbReference type="OrthoDB" id="10665321at2759"/>
<feature type="compositionally biased region" description="Basic and acidic residues" evidence="1">
    <location>
        <begin position="2417"/>
        <end position="2431"/>
    </location>
</feature>
<feature type="compositionally biased region" description="Acidic residues" evidence="1">
    <location>
        <begin position="2380"/>
        <end position="2406"/>
    </location>
</feature>
<feature type="compositionally biased region" description="Low complexity" evidence="1">
    <location>
        <begin position="2722"/>
        <end position="2735"/>
    </location>
</feature>
<feature type="region of interest" description="Disordered" evidence="1">
    <location>
        <begin position="2493"/>
        <end position="2554"/>
    </location>
</feature>
<comment type="caution">
    <text evidence="2">The sequence shown here is derived from an EMBL/GenBank/DDBJ whole genome shotgun (WGS) entry which is preliminary data.</text>
</comment>
<evidence type="ECO:0000313" key="3">
    <source>
        <dbReference type="Proteomes" id="UP000237271"/>
    </source>
</evidence>
<protein>
    <submittedName>
        <fullName evidence="2">Uncharacterized protein</fullName>
    </submittedName>
</protein>
<accession>A0A2P4XU50</accession>
<proteinExistence type="predicted"/>
<keyword evidence="3" id="KW-1185">Reference proteome</keyword>
<name>A0A2P4XU50_9STRA</name>
<feature type="region of interest" description="Disordered" evidence="1">
    <location>
        <begin position="2644"/>
        <end position="2697"/>
    </location>
</feature>
<organism evidence="2 3">
    <name type="scientific">Phytophthora palmivora</name>
    <dbReference type="NCBI Taxonomy" id="4796"/>
    <lineage>
        <taxon>Eukaryota</taxon>
        <taxon>Sar</taxon>
        <taxon>Stramenopiles</taxon>
        <taxon>Oomycota</taxon>
        <taxon>Peronosporomycetes</taxon>
        <taxon>Peronosporales</taxon>
        <taxon>Peronosporaceae</taxon>
        <taxon>Phytophthora</taxon>
    </lineage>
</organism>